<sequence>MDQARNTIVDDSDSDTATKSQNHSTISGIASATSTKSAEIDSTGSSTSSCTASKKLRKGKWTIEEEEYTSRIIQYFSTGLLTLPDGATLRSYLADKLNCDPMRITKKFTGACCLGRRAYHLRDRPRASFAEVEMANLELLHLERRFRLRVEHEQTGLPLPLQHYKLLASQPSQPLPPQATHQQQQQQQQQQGAAVVSTTIPTVNANNNPWLQQQNSTIPPNLASLLPGLTGNISNTAFSGFNLNTMAGQLLLQNPNERAHTVNPVLAATPSPQLPQLQVLNNILASLNFSQVLAANQQAGVSQLQQHGSIVSPSTSSAAIVTPSPVAAPAASTTAPISSIYAAPISTFYPASIAANSSITNNRTAISMPVLGNNQEQHSEQVQLYQKQLEKKKFNSSTVPGSGLTKEERAEQLKAAFEEQQRALRSAYEKSLRDAQEQDREEQSSSPDSAATIASDLSNGKVATASTNCNSSSNTKIPPETISPAELLQTELRGTFRISSRRRAAAGFL</sequence>
<evidence type="ECO:0000313" key="3">
    <source>
        <dbReference type="Proteomes" id="UP000095751"/>
    </source>
</evidence>
<feature type="compositionally biased region" description="Basic and acidic residues" evidence="1">
    <location>
        <begin position="427"/>
        <end position="443"/>
    </location>
</feature>
<accession>A0A1E7EJF2</accession>
<protein>
    <submittedName>
        <fullName evidence="2">Uncharacterized protein</fullName>
    </submittedName>
</protein>
<keyword evidence="3" id="KW-1185">Reference proteome</keyword>
<proteinExistence type="predicted"/>
<feature type="region of interest" description="Disordered" evidence="1">
    <location>
        <begin position="1"/>
        <end position="32"/>
    </location>
</feature>
<feature type="compositionally biased region" description="Low complexity" evidence="1">
    <location>
        <begin position="170"/>
        <end position="191"/>
    </location>
</feature>
<evidence type="ECO:0000313" key="2">
    <source>
        <dbReference type="EMBL" id="OEU05753.1"/>
    </source>
</evidence>
<organism evidence="2 3">
    <name type="scientific">Fragilariopsis cylindrus CCMP1102</name>
    <dbReference type="NCBI Taxonomy" id="635003"/>
    <lineage>
        <taxon>Eukaryota</taxon>
        <taxon>Sar</taxon>
        <taxon>Stramenopiles</taxon>
        <taxon>Ochrophyta</taxon>
        <taxon>Bacillariophyta</taxon>
        <taxon>Bacillariophyceae</taxon>
        <taxon>Bacillariophycidae</taxon>
        <taxon>Bacillariales</taxon>
        <taxon>Bacillariaceae</taxon>
        <taxon>Fragilariopsis</taxon>
    </lineage>
</organism>
<feature type="compositionally biased region" description="Low complexity" evidence="1">
    <location>
        <begin position="463"/>
        <end position="475"/>
    </location>
</feature>
<name>A0A1E7EJF2_9STRA</name>
<dbReference type="KEGG" id="fcy:FRACYDRAFT_258386"/>
<evidence type="ECO:0000256" key="1">
    <source>
        <dbReference type="SAM" id="MobiDB-lite"/>
    </source>
</evidence>
<reference evidence="2 3" key="1">
    <citation type="submission" date="2016-09" db="EMBL/GenBank/DDBJ databases">
        <title>Extensive genetic diversity and differential bi-allelic expression allows diatom success in the polar Southern Ocean.</title>
        <authorList>
            <consortium name="DOE Joint Genome Institute"/>
            <person name="Mock T."/>
            <person name="Otillar R.P."/>
            <person name="Strauss J."/>
            <person name="Dupont C."/>
            <person name="Frickenhaus S."/>
            <person name="Maumus F."/>
            <person name="Mcmullan M."/>
            <person name="Sanges R."/>
            <person name="Schmutz J."/>
            <person name="Toseland A."/>
            <person name="Valas R."/>
            <person name="Veluchamy A."/>
            <person name="Ward B.J."/>
            <person name="Allen A."/>
            <person name="Barry K."/>
            <person name="Falciatore A."/>
            <person name="Ferrante M."/>
            <person name="Fortunato A.E."/>
            <person name="Gloeckner G."/>
            <person name="Gruber A."/>
            <person name="Hipkin R."/>
            <person name="Janech M."/>
            <person name="Kroth P."/>
            <person name="Leese F."/>
            <person name="Lindquist E."/>
            <person name="Lyon B.R."/>
            <person name="Martin J."/>
            <person name="Mayer C."/>
            <person name="Parker M."/>
            <person name="Quesneville H."/>
            <person name="Raymond J."/>
            <person name="Uhlig C."/>
            <person name="Valentin K.U."/>
            <person name="Worden A.Z."/>
            <person name="Armbrust E.V."/>
            <person name="Bowler C."/>
            <person name="Green B."/>
            <person name="Moulton V."/>
            <person name="Van Oosterhout C."/>
            <person name="Grigoriev I."/>
        </authorList>
    </citation>
    <scope>NUCLEOTIDE SEQUENCE [LARGE SCALE GENOMIC DNA]</scope>
    <source>
        <strain evidence="2 3">CCMP1102</strain>
    </source>
</reference>
<dbReference type="EMBL" id="KV784482">
    <property type="protein sequence ID" value="OEU05753.1"/>
    <property type="molecule type" value="Genomic_DNA"/>
</dbReference>
<dbReference type="Proteomes" id="UP000095751">
    <property type="component" value="Unassembled WGS sequence"/>
</dbReference>
<feature type="region of interest" description="Disordered" evidence="1">
    <location>
        <begin position="170"/>
        <end position="193"/>
    </location>
</feature>
<dbReference type="OrthoDB" id="206902at2759"/>
<dbReference type="AlphaFoldDB" id="A0A1E7EJF2"/>
<dbReference type="InParanoid" id="A0A1E7EJF2"/>
<feature type="region of interest" description="Disordered" evidence="1">
    <location>
        <begin position="427"/>
        <end position="482"/>
    </location>
</feature>
<dbReference type="PANTHER" id="PTHR35213">
    <property type="entry name" value="RING-TYPE DOMAIN-CONTAINING PROTEIN-RELATED"/>
    <property type="match status" value="1"/>
</dbReference>
<dbReference type="PANTHER" id="PTHR35213:SF5">
    <property type="entry name" value="RING-TYPE DOMAIN-CONTAINING PROTEIN"/>
    <property type="match status" value="1"/>
</dbReference>
<gene>
    <name evidence="2" type="ORF">FRACYDRAFT_258386</name>
</gene>